<feature type="compositionally biased region" description="Basic and acidic residues" evidence="7">
    <location>
        <begin position="61"/>
        <end position="89"/>
    </location>
</feature>
<dbReference type="PANTHER" id="PTHR47959:SF14">
    <property type="entry name" value="DEAD-BOX ATP-DEPENDENT RNA HELICASE 28"/>
    <property type="match status" value="1"/>
</dbReference>
<keyword evidence="3 6" id="KW-0347">Helicase</keyword>
<name>A0A9Q0LZY6_ANAIG</name>
<dbReference type="InterPro" id="IPR014001">
    <property type="entry name" value="Helicase_ATP-bd"/>
</dbReference>
<evidence type="ECO:0000259" key="8">
    <source>
        <dbReference type="PROSITE" id="PS51192"/>
    </source>
</evidence>
<dbReference type="Gene3D" id="3.40.50.300">
    <property type="entry name" value="P-loop containing nucleotide triphosphate hydrolases"/>
    <property type="match status" value="2"/>
</dbReference>
<organism evidence="11 12">
    <name type="scientific">Anaeramoeba ignava</name>
    <name type="common">Anaerobic marine amoeba</name>
    <dbReference type="NCBI Taxonomy" id="1746090"/>
    <lineage>
        <taxon>Eukaryota</taxon>
        <taxon>Metamonada</taxon>
        <taxon>Anaeramoebidae</taxon>
        <taxon>Anaeramoeba</taxon>
    </lineage>
</organism>
<feature type="compositionally biased region" description="Polar residues" evidence="7">
    <location>
        <begin position="564"/>
        <end position="576"/>
    </location>
</feature>
<dbReference type="Proteomes" id="UP001149090">
    <property type="component" value="Unassembled WGS sequence"/>
</dbReference>
<dbReference type="InterPro" id="IPR027417">
    <property type="entry name" value="P-loop_NTPase"/>
</dbReference>
<dbReference type="OMA" id="MIDPPKQ"/>
<dbReference type="GO" id="GO:0005829">
    <property type="term" value="C:cytosol"/>
    <property type="evidence" value="ECO:0007669"/>
    <property type="project" value="TreeGrafter"/>
</dbReference>
<dbReference type="SMART" id="SM00490">
    <property type="entry name" value="HELICc"/>
    <property type="match status" value="1"/>
</dbReference>
<evidence type="ECO:0000256" key="2">
    <source>
        <dbReference type="ARBA" id="ARBA00022801"/>
    </source>
</evidence>
<feature type="domain" description="Helicase C-terminal" evidence="9">
    <location>
        <begin position="323"/>
        <end position="495"/>
    </location>
</feature>
<evidence type="ECO:0000256" key="6">
    <source>
        <dbReference type="RuleBase" id="RU000492"/>
    </source>
</evidence>
<dbReference type="GO" id="GO:0005524">
    <property type="term" value="F:ATP binding"/>
    <property type="evidence" value="ECO:0007669"/>
    <property type="project" value="UniProtKB-KW"/>
</dbReference>
<dbReference type="SUPFAM" id="SSF52540">
    <property type="entry name" value="P-loop containing nucleoside triphosphate hydrolases"/>
    <property type="match status" value="1"/>
</dbReference>
<accession>A0A9Q0LZY6</accession>
<dbReference type="InterPro" id="IPR050079">
    <property type="entry name" value="DEAD_box_RNA_helicase"/>
</dbReference>
<dbReference type="PROSITE" id="PS51192">
    <property type="entry name" value="HELICASE_ATP_BIND_1"/>
    <property type="match status" value="1"/>
</dbReference>
<evidence type="ECO:0000259" key="10">
    <source>
        <dbReference type="PROSITE" id="PS51195"/>
    </source>
</evidence>
<comment type="similarity">
    <text evidence="6">Belongs to the DEAD box helicase family.</text>
</comment>
<evidence type="ECO:0000256" key="1">
    <source>
        <dbReference type="ARBA" id="ARBA00022741"/>
    </source>
</evidence>
<feature type="compositionally biased region" description="Acidic residues" evidence="7">
    <location>
        <begin position="1"/>
        <end position="26"/>
    </location>
</feature>
<feature type="compositionally biased region" description="Basic residues" evidence="7">
    <location>
        <begin position="46"/>
        <end position="58"/>
    </location>
</feature>
<evidence type="ECO:0000256" key="5">
    <source>
        <dbReference type="PROSITE-ProRule" id="PRU00552"/>
    </source>
</evidence>
<keyword evidence="2 6" id="KW-0378">Hydrolase</keyword>
<dbReference type="CDD" id="cd18787">
    <property type="entry name" value="SF2_C_DEAD"/>
    <property type="match status" value="1"/>
</dbReference>
<evidence type="ECO:0000313" key="12">
    <source>
        <dbReference type="Proteomes" id="UP001149090"/>
    </source>
</evidence>
<feature type="region of interest" description="Disordered" evidence="7">
    <location>
        <begin position="564"/>
        <end position="660"/>
    </location>
</feature>
<dbReference type="InterPro" id="IPR001650">
    <property type="entry name" value="Helicase_C-like"/>
</dbReference>
<keyword evidence="4 6" id="KW-0067">ATP-binding</keyword>
<dbReference type="SMART" id="SM00487">
    <property type="entry name" value="DEXDc"/>
    <property type="match status" value="1"/>
</dbReference>
<feature type="domain" description="DEAD-box RNA helicase Q" evidence="10">
    <location>
        <begin position="107"/>
        <end position="135"/>
    </location>
</feature>
<feature type="compositionally biased region" description="Basic residues" evidence="7">
    <location>
        <begin position="585"/>
        <end position="598"/>
    </location>
</feature>
<reference evidence="11" key="1">
    <citation type="submission" date="2022-10" db="EMBL/GenBank/DDBJ databases">
        <title>Novel sulphate-reducing endosymbionts in the free-living metamonad Anaeramoeba.</title>
        <authorList>
            <person name="Jerlstrom-Hultqvist J."/>
            <person name="Cepicka I."/>
            <person name="Gallot-Lavallee L."/>
            <person name="Salas-Leiva D."/>
            <person name="Curtis B.A."/>
            <person name="Zahonova K."/>
            <person name="Pipaliya S."/>
            <person name="Dacks J."/>
            <person name="Roger A.J."/>
        </authorList>
    </citation>
    <scope>NUCLEOTIDE SEQUENCE</scope>
    <source>
        <strain evidence="11">BMAN</strain>
    </source>
</reference>
<dbReference type="InterPro" id="IPR000629">
    <property type="entry name" value="RNA-helicase_DEAD-box_CS"/>
</dbReference>
<dbReference type="PANTHER" id="PTHR47959">
    <property type="entry name" value="ATP-DEPENDENT RNA HELICASE RHLE-RELATED"/>
    <property type="match status" value="1"/>
</dbReference>
<dbReference type="Pfam" id="PF00271">
    <property type="entry name" value="Helicase_C"/>
    <property type="match status" value="1"/>
</dbReference>
<feature type="short sequence motif" description="Q motif" evidence="5">
    <location>
        <begin position="107"/>
        <end position="135"/>
    </location>
</feature>
<dbReference type="GO" id="GO:0016787">
    <property type="term" value="F:hydrolase activity"/>
    <property type="evidence" value="ECO:0007669"/>
    <property type="project" value="UniProtKB-KW"/>
</dbReference>
<keyword evidence="1 6" id="KW-0547">Nucleotide-binding</keyword>
<dbReference type="Pfam" id="PF00270">
    <property type="entry name" value="DEAD"/>
    <property type="match status" value="1"/>
</dbReference>
<dbReference type="EMBL" id="JAPDFW010000011">
    <property type="protein sequence ID" value="KAJ5080375.1"/>
    <property type="molecule type" value="Genomic_DNA"/>
</dbReference>
<feature type="region of interest" description="Disordered" evidence="7">
    <location>
        <begin position="1"/>
        <end position="94"/>
    </location>
</feature>
<evidence type="ECO:0000313" key="11">
    <source>
        <dbReference type="EMBL" id="KAJ5080375.1"/>
    </source>
</evidence>
<dbReference type="InterPro" id="IPR011545">
    <property type="entry name" value="DEAD/DEAH_box_helicase_dom"/>
</dbReference>
<gene>
    <name evidence="11" type="ORF">M0811_03860</name>
</gene>
<dbReference type="AlphaFoldDB" id="A0A9Q0LZY6"/>
<feature type="domain" description="Helicase ATP-binding" evidence="8">
    <location>
        <begin position="138"/>
        <end position="312"/>
    </location>
</feature>
<dbReference type="PROSITE" id="PS51195">
    <property type="entry name" value="Q_MOTIF"/>
    <property type="match status" value="1"/>
</dbReference>
<dbReference type="OrthoDB" id="10259843at2759"/>
<dbReference type="GO" id="GO:0003676">
    <property type="term" value="F:nucleic acid binding"/>
    <property type="evidence" value="ECO:0007669"/>
    <property type="project" value="InterPro"/>
</dbReference>
<evidence type="ECO:0000259" key="9">
    <source>
        <dbReference type="PROSITE" id="PS51194"/>
    </source>
</evidence>
<dbReference type="GO" id="GO:0003724">
    <property type="term" value="F:RNA helicase activity"/>
    <property type="evidence" value="ECO:0007669"/>
    <property type="project" value="InterPro"/>
</dbReference>
<protein>
    <submittedName>
        <fullName evidence="11">Atp-dependent RNA helicase rhle</fullName>
    </submittedName>
</protein>
<feature type="compositionally biased region" description="Basic residues" evidence="7">
    <location>
        <begin position="616"/>
        <end position="627"/>
    </location>
</feature>
<comment type="caution">
    <text evidence="11">The sequence shown here is derived from an EMBL/GenBank/DDBJ whole genome shotgun (WGS) entry which is preliminary data.</text>
</comment>
<feature type="compositionally biased region" description="Basic and acidic residues" evidence="7">
    <location>
        <begin position="27"/>
        <end position="44"/>
    </location>
</feature>
<dbReference type="CDD" id="cd17947">
    <property type="entry name" value="DEADc_DDX27"/>
    <property type="match status" value="1"/>
</dbReference>
<evidence type="ECO:0000256" key="4">
    <source>
        <dbReference type="ARBA" id="ARBA00022840"/>
    </source>
</evidence>
<keyword evidence="12" id="KW-1185">Reference proteome</keyword>
<sequence>MDDFIMTIEEDTEVPNLSSDDEENENENEKENEKKNEFEDDITKPIKTKRKKKEKKQGKIIVEDEKNLNEKNSNEKDENEKNSNEKNEKNLNQNSKIQKIAQKSQKLEFFDFNLSRPILKSIKELQYDQPTPIQERVIPFIMEGRDVCGSAITGSGKTASFVIPIIERLLFRQKEISATRVLILSPTRELSAQCFSVIENFTKFTNIRSCLSVGGLSNKIQEAGLRTRPDIIVATPGRMIDHLLNSQSVGLEDIEILVLDEADRLLELGFLESINEIIRQCPKNRQTLMFSATITPNVQKLARQILKKPVYVHVDELFEIPAELTQEFVRVRNSSDSDLYRESLILSLCSREFINRVLIFFPTKREAHRMKIIFTLAGFKAAELHGNLTQEERLESLERFTKHEVDYLVATDVASRGLDIEGIRVVINSSMPKTVTQYVHRIGRTARAGKQGRAITFFGENDRSLLKVIAKNTHQNVKRRIIPNQIIQYWENKIKEFSKDISSILSQEKEEMNLRIAERDFQKAENNLLFEKEILSRPKKVWFESTKQKLVSKSKDLAMYLGQDPQQTNTQDSPSENIDDDNQKSKKPRKNLTRRQRKNQMQNEEEKKLQSFITKSAKRSFKIKKRAKEMNQNNPRTKSPRKSNQSENKKKPNEKSNEIK</sequence>
<feature type="compositionally biased region" description="Basic and acidic residues" evidence="7">
    <location>
        <begin position="647"/>
        <end position="660"/>
    </location>
</feature>
<dbReference type="PROSITE" id="PS51194">
    <property type="entry name" value="HELICASE_CTER"/>
    <property type="match status" value="1"/>
</dbReference>
<dbReference type="InterPro" id="IPR014014">
    <property type="entry name" value="RNA_helicase_DEAD_Q_motif"/>
</dbReference>
<proteinExistence type="inferred from homology"/>
<evidence type="ECO:0000256" key="7">
    <source>
        <dbReference type="SAM" id="MobiDB-lite"/>
    </source>
</evidence>
<dbReference type="PROSITE" id="PS00039">
    <property type="entry name" value="DEAD_ATP_HELICASE"/>
    <property type="match status" value="1"/>
</dbReference>
<evidence type="ECO:0000256" key="3">
    <source>
        <dbReference type="ARBA" id="ARBA00022806"/>
    </source>
</evidence>